<dbReference type="EMBL" id="GG663750">
    <property type="protein sequence ID" value="EEH51717.1"/>
    <property type="molecule type" value="Genomic_DNA"/>
</dbReference>
<feature type="transmembrane region" description="Helical" evidence="2">
    <location>
        <begin position="12"/>
        <end position="40"/>
    </location>
</feature>
<evidence type="ECO:0000256" key="2">
    <source>
        <dbReference type="SAM" id="Phobius"/>
    </source>
</evidence>
<sequence>MATLRTLSYLLWGFLFFALFQRVVGVVVLVGGLALLAVAVARGEGMGMGPTGAGVGDWDPRDGGDRGTGDAWGSRARNFDAFRDADARRRRRRRREDLFGAAAAAGGEMREFWNASPFESKTPFEFEPDDSGRGGARYGDDDGAGGARRARGDPYGEYPPAAAAKSAVDAVRRAAAAAPPAAAAAVDDMGDDDVEVEVDAPAVAFQGAGGASEAGFSFTGVEEEDDDEVLKERRSPRERGRMGTSHDDDDDDDARVVDVEARAVPFNEWMNGGASAAAAASESPSSASSPSGPSPPLAEERRDAFSRGEGARSAAAASAAASSASSRWTAARSYRGQGAGRSERWTSAPPPRSDAGPDGPSSFAGGYEDAAGAGDWTNEFRGFGGFGGFVDGGDGAGPDGRTARNRWREFMTGRFYGAYQEDLVRSTRATVNNVGDPAFGGEAREPERGGAAAATGERRDADAANDDDAGVDVDAAAGTDAR</sequence>
<reference evidence="3 4" key="1">
    <citation type="journal article" date="2009" name="Science">
        <title>Green evolution and dynamic adaptations revealed by genomes of the marine picoeukaryotes Micromonas.</title>
        <authorList>
            <person name="Worden A.Z."/>
            <person name="Lee J.H."/>
            <person name="Mock T."/>
            <person name="Rouze P."/>
            <person name="Simmons M.P."/>
            <person name="Aerts A.L."/>
            <person name="Allen A.E."/>
            <person name="Cuvelier M.L."/>
            <person name="Derelle E."/>
            <person name="Everett M.V."/>
            <person name="Foulon E."/>
            <person name="Grimwood J."/>
            <person name="Gundlach H."/>
            <person name="Henrissat B."/>
            <person name="Napoli C."/>
            <person name="McDonald S.M."/>
            <person name="Parker M.S."/>
            <person name="Rombauts S."/>
            <person name="Salamov A."/>
            <person name="Von Dassow P."/>
            <person name="Badger J.H."/>
            <person name="Coutinho P.M."/>
            <person name="Demir E."/>
            <person name="Dubchak I."/>
            <person name="Gentemann C."/>
            <person name="Eikrem W."/>
            <person name="Gready J.E."/>
            <person name="John U."/>
            <person name="Lanier W."/>
            <person name="Lindquist E.A."/>
            <person name="Lucas S."/>
            <person name="Mayer K.F."/>
            <person name="Moreau H."/>
            <person name="Not F."/>
            <person name="Otillar R."/>
            <person name="Panaud O."/>
            <person name="Pangilinan J."/>
            <person name="Paulsen I."/>
            <person name="Piegu B."/>
            <person name="Poliakov A."/>
            <person name="Robbens S."/>
            <person name="Schmutz J."/>
            <person name="Toulza E."/>
            <person name="Wyss T."/>
            <person name="Zelensky A."/>
            <person name="Zhou K."/>
            <person name="Armbrust E.V."/>
            <person name="Bhattacharya D."/>
            <person name="Goodenough U.W."/>
            <person name="Van de Peer Y."/>
            <person name="Grigoriev I.V."/>
        </authorList>
    </citation>
    <scope>NUCLEOTIDE SEQUENCE [LARGE SCALE GENOMIC DNA]</scope>
    <source>
        <strain evidence="3 4">CCMP1545</strain>
    </source>
</reference>
<gene>
    <name evidence="3" type="ORF">MICPUCDRAFT_49152</name>
</gene>
<feature type="region of interest" description="Disordered" evidence="1">
    <location>
        <begin position="192"/>
        <end position="378"/>
    </location>
</feature>
<proteinExistence type="predicted"/>
<feature type="region of interest" description="Disordered" evidence="1">
    <location>
        <begin position="49"/>
        <end position="72"/>
    </location>
</feature>
<feature type="compositionally biased region" description="Low complexity" evidence="1">
    <location>
        <begin position="311"/>
        <end position="333"/>
    </location>
</feature>
<keyword evidence="2" id="KW-0472">Membrane</keyword>
<dbReference type="AlphaFoldDB" id="C1N8J4"/>
<feature type="region of interest" description="Disordered" evidence="1">
    <location>
        <begin position="119"/>
        <end position="155"/>
    </location>
</feature>
<feature type="compositionally biased region" description="Low complexity" evidence="1">
    <location>
        <begin position="272"/>
        <end position="291"/>
    </location>
</feature>
<dbReference type="OMA" id="RNRWREF"/>
<feature type="compositionally biased region" description="Basic and acidic residues" evidence="1">
    <location>
        <begin position="298"/>
        <end position="310"/>
    </location>
</feature>
<dbReference type="RefSeq" id="XP_003064095.1">
    <property type="nucleotide sequence ID" value="XM_003064049.1"/>
</dbReference>
<feature type="region of interest" description="Disordered" evidence="1">
    <location>
        <begin position="435"/>
        <end position="482"/>
    </location>
</feature>
<accession>C1N8J4</accession>
<feature type="compositionally biased region" description="Basic and acidic residues" evidence="1">
    <location>
        <begin position="230"/>
        <end position="246"/>
    </location>
</feature>
<protein>
    <submittedName>
        <fullName evidence="3">Predicted protein</fullName>
    </submittedName>
</protein>
<dbReference type="KEGG" id="mpp:MICPUCDRAFT_49152"/>
<keyword evidence="2" id="KW-1133">Transmembrane helix</keyword>
<keyword evidence="4" id="KW-1185">Reference proteome</keyword>
<feature type="compositionally biased region" description="Basic and acidic residues" evidence="1">
    <location>
        <begin position="58"/>
        <end position="68"/>
    </location>
</feature>
<evidence type="ECO:0000256" key="1">
    <source>
        <dbReference type="SAM" id="MobiDB-lite"/>
    </source>
</evidence>
<feature type="compositionally biased region" description="Low complexity" evidence="1">
    <location>
        <begin position="472"/>
        <end position="482"/>
    </location>
</feature>
<keyword evidence="2" id="KW-0812">Transmembrane</keyword>
<organism evidence="4">
    <name type="scientific">Micromonas pusilla (strain CCMP1545)</name>
    <name type="common">Picoplanktonic green alga</name>
    <dbReference type="NCBI Taxonomy" id="564608"/>
    <lineage>
        <taxon>Eukaryota</taxon>
        <taxon>Viridiplantae</taxon>
        <taxon>Chlorophyta</taxon>
        <taxon>Mamiellophyceae</taxon>
        <taxon>Mamiellales</taxon>
        <taxon>Mamiellaceae</taxon>
        <taxon>Micromonas</taxon>
    </lineage>
</organism>
<evidence type="ECO:0000313" key="4">
    <source>
        <dbReference type="Proteomes" id="UP000001876"/>
    </source>
</evidence>
<feature type="compositionally biased region" description="Low complexity" evidence="1">
    <location>
        <begin position="364"/>
        <end position="375"/>
    </location>
</feature>
<evidence type="ECO:0000313" key="3">
    <source>
        <dbReference type="EMBL" id="EEH51717.1"/>
    </source>
</evidence>
<dbReference type="GeneID" id="9689718"/>
<dbReference type="Proteomes" id="UP000001876">
    <property type="component" value="Unassembled WGS sequence"/>
</dbReference>
<name>C1N8J4_MICPC</name>